<feature type="non-terminal residue" evidence="4">
    <location>
        <position position="1"/>
    </location>
</feature>
<evidence type="ECO:0000313" key="4">
    <source>
        <dbReference type="EMBL" id="PQA27304.1"/>
    </source>
</evidence>
<dbReference type="Proteomes" id="UP000243900">
    <property type="component" value="Unassembled WGS sequence"/>
</dbReference>
<comment type="subcellular location">
    <subcellularLocation>
        <location evidence="1">Cell outer membrane</location>
    </subcellularLocation>
</comment>
<proteinExistence type="predicted"/>
<dbReference type="GO" id="GO:0009279">
    <property type="term" value="C:cell outer membrane"/>
    <property type="evidence" value="ECO:0007669"/>
    <property type="project" value="UniProtKB-SubCell"/>
</dbReference>
<accession>A0A2P6AQ46</accession>
<keyword evidence="3" id="KW-0998">Cell outer membrane</keyword>
<protein>
    <submittedName>
        <fullName evidence="4">TonB-dependent receptor</fullName>
    </submittedName>
</protein>
<keyword evidence="2" id="KW-0472">Membrane</keyword>
<evidence type="ECO:0000256" key="3">
    <source>
        <dbReference type="ARBA" id="ARBA00023237"/>
    </source>
</evidence>
<dbReference type="AlphaFoldDB" id="A0A2P6AQ46"/>
<comment type="caution">
    <text evidence="4">The sequence shown here is derived from an EMBL/GenBank/DDBJ whole genome shotgun (WGS) entry which is preliminary data.</text>
</comment>
<dbReference type="SUPFAM" id="SSF56935">
    <property type="entry name" value="Porins"/>
    <property type="match status" value="1"/>
</dbReference>
<reference evidence="5" key="1">
    <citation type="submission" date="2018-02" db="EMBL/GenBank/DDBJ databases">
        <title>Genome sequencing of Solimonas sp. HR-BB.</title>
        <authorList>
            <person name="Lee Y."/>
            <person name="Jeon C.O."/>
        </authorList>
    </citation>
    <scope>NUCLEOTIDE SEQUENCE [LARGE SCALE GENOMIC DNA]</scope>
    <source>
        <strain evidence="5">HR-E</strain>
    </source>
</reference>
<keyword evidence="4" id="KW-0675">Receptor</keyword>
<dbReference type="EMBL" id="PTQZ01000375">
    <property type="protein sequence ID" value="PQA27304.1"/>
    <property type="molecule type" value="Genomic_DNA"/>
</dbReference>
<dbReference type="OrthoDB" id="9760620at2"/>
<dbReference type="Gene3D" id="2.40.170.20">
    <property type="entry name" value="TonB-dependent receptor, beta-barrel domain"/>
    <property type="match status" value="1"/>
</dbReference>
<organism evidence="4 5">
    <name type="scientific">Amnimonas aquatica</name>
    <dbReference type="NCBI Taxonomy" id="2094561"/>
    <lineage>
        <taxon>Bacteria</taxon>
        <taxon>Pseudomonadati</taxon>
        <taxon>Pseudomonadota</taxon>
        <taxon>Gammaproteobacteria</taxon>
        <taxon>Moraxellales</taxon>
        <taxon>Moraxellaceae</taxon>
        <taxon>Amnimonas</taxon>
    </lineage>
</organism>
<evidence type="ECO:0000256" key="2">
    <source>
        <dbReference type="ARBA" id="ARBA00023136"/>
    </source>
</evidence>
<evidence type="ECO:0000256" key="1">
    <source>
        <dbReference type="ARBA" id="ARBA00004442"/>
    </source>
</evidence>
<dbReference type="InterPro" id="IPR036942">
    <property type="entry name" value="Beta-barrel_TonB_sf"/>
</dbReference>
<sequence length="120" mass="13176">SQVTVPKGNRLPGMPSTQFYGELAWKPVAGLNTALEVIRSGKVHVNDSNQGAAPGYTLVNLRARAEQKHGAWTLAQSVQLNNLQDRRYVGSVIVGDGNGRYYEPGADRHWYAGMDVKYAF</sequence>
<gene>
    <name evidence="4" type="ORF">C5O18_10125</name>
</gene>
<evidence type="ECO:0000313" key="5">
    <source>
        <dbReference type="Proteomes" id="UP000243900"/>
    </source>
</evidence>
<keyword evidence="5" id="KW-1185">Reference proteome</keyword>
<name>A0A2P6AQ46_9GAMM</name>